<name>A0ABW2NWY5_9BACL</name>
<reference evidence="2" key="1">
    <citation type="journal article" date="2019" name="Int. J. Syst. Evol. Microbiol.">
        <title>The Global Catalogue of Microorganisms (GCM) 10K type strain sequencing project: providing services to taxonomists for standard genome sequencing and annotation.</title>
        <authorList>
            <consortium name="The Broad Institute Genomics Platform"/>
            <consortium name="The Broad Institute Genome Sequencing Center for Infectious Disease"/>
            <person name="Wu L."/>
            <person name="Ma J."/>
        </authorList>
    </citation>
    <scope>NUCLEOTIDE SEQUENCE [LARGE SCALE GENOMIC DNA]</scope>
    <source>
        <strain evidence="2">NBRC 106396</strain>
    </source>
</reference>
<dbReference type="Proteomes" id="UP001596549">
    <property type="component" value="Unassembled WGS sequence"/>
</dbReference>
<gene>
    <name evidence="1" type="ORF">ACFQPF_17695</name>
</gene>
<dbReference type="SUPFAM" id="SSF54593">
    <property type="entry name" value="Glyoxalase/Bleomycin resistance protein/Dihydroxybiphenyl dioxygenase"/>
    <property type="match status" value="1"/>
</dbReference>
<dbReference type="InterPro" id="IPR029068">
    <property type="entry name" value="Glyas_Bleomycin-R_OHBP_Dase"/>
</dbReference>
<keyword evidence="2" id="KW-1185">Reference proteome</keyword>
<sequence>MNSELGLKSYSRKNRKKVIIILFHYHFWTPYVEETEKFYVDQGFRISLRNGKYNGEFQTFNPPLTWDDFRNKDITFRIIEARKGAVNITFGYGKKVIFDHIGYLVSEFAYQEICDNAAKLNWKVDAGERRTFIATPYGFRFELQKYREVIDGTAEEAELKELLVTVKKEGAEGDLAVLLGKENFLKTVLGQSVTIREAVIDGIKITGRTDPNGVSVIELK</sequence>
<dbReference type="RefSeq" id="WP_379751456.1">
    <property type="nucleotide sequence ID" value="NZ_JBHTCP010000052.1"/>
</dbReference>
<comment type="caution">
    <text evidence="1">The sequence shown here is derived from an EMBL/GenBank/DDBJ whole genome shotgun (WGS) entry which is preliminary data.</text>
</comment>
<protein>
    <recommendedName>
        <fullName evidence="3">VOC domain-containing protein</fullName>
    </recommendedName>
</protein>
<proteinExistence type="predicted"/>
<dbReference type="EMBL" id="JBHTCP010000052">
    <property type="protein sequence ID" value="MFC7373478.1"/>
    <property type="molecule type" value="Genomic_DNA"/>
</dbReference>
<organism evidence="1 2">
    <name type="scientific">Fictibacillus iocasae</name>
    <dbReference type="NCBI Taxonomy" id="2715437"/>
    <lineage>
        <taxon>Bacteria</taxon>
        <taxon>Bacillati</taxon>
        <taxon>Bacillota</taxon>
        <taxon>Bacilli</taxon>
        <taxon>Bacillales</taxon>
        <taxon>Fictibacillaceae</taxon>
        <taxon>Fictibacillus</taxon>
    </lineage>
</organism>
<accession>A0ABW2NWY5</accession>
<evidence type="ECO:0000313" key="2">
    <source>
        <dbReference type="Proteomes" id="UP001596549"/>
    </source>
</evidence>
<evidence type="ECO:0008006" key="3">
    <source>
        <dbReference type="Google" id="ProtNLM"/>
    </source>
</evidence>
<evidence type="ECO:0000313" key="1">
    <source>
        <dbReference type="EMBL" id="MFC7373478.1"/>
    </source>
</evidence>
<dbReference type="Gene3D" id="3.10.180.10">
    <property type="entry name" value="2,3-Dihydroxybiphenyl 1,2-Dioxygenase, domain 1"/>
    <property type="match status" value="1"/>
</dbReference>